<reference evidence="11" key="1">
    <citation type="submission" date="2015-06" db="EMBL/GenBank/DDBJ databases">
        <authorList>
            <person name="Bertelli C."/>
        </authorList>
    </citation>
    <scope>NUCLEOTIDE SEQUENCE [LARGE SCALE GENOMIC DNA]</scope>
    <source>
        <strain evidence="11">CRIB-30</strain>
    </source>
</reference>
<dbReference type="GO" id="GO:0030001">
    <property type="term" value="P:metal ion transport"/>
    <property type="evidence" value="ECO:0007669"/>
    <property type="project" value="UniProtKB-ARBA"/>
</dbReference>
<proteinExistence type="inferred from homology"/>
<dbReference type="Proteomes" id="UP000220251">
    <property type="component" value="Unassembled WGS sequence"/>
</dbReference>
<dbReference type="EMBL" id="CWGJ01000001">
    <property type="protein sequence ID" value="CRX37421.1"/>
    <property type="molecule type" value="Genomic_DNA"/>
</dbReference>
<feature type="transmembrane region" description="Helical" evidence="9">
    <location>
        <begin position="187"/>
        <end position="207"/>
    </location>
</feature>
<keyword evidence="8 9" id="KW-0472">Membrane</keyword>
<dbReference type="AlphaFoldDB" id="A0A0H5DMQ3"/>
<evidence type="ECO:0000313" key="10">
    <source>
        <dbReference type="EMBL" id="CRX37421.1"/>
    </source>
</evidence>
<keyword evidence="7" id="KW-0406">Ion transport</keyword>
<dbReference type="OrthoDB" id="9810952at2"/>
<evidence type="ECO:0000256" key="7">
    <source>
        <dbReference type="ARBA" id="ARBA00023065"/>
    </source>
</evidence>
<feature type="transmembrane region" description="Helical" evidence="9">
    <location>
        <begin position="47"/>
        <end position="67"/>
    </location>
</feature>
<evidence type="ECO:0000256" key="9">
    <source>
        <dbReference type="SAM" id="Phobius"/>
    </source>
</evidence>
<dbReference type="Pfam" id="PF02386">
    <property type="entry name" value="TrkH"/>
    <property type="match status" value="1"/>
</dbReference>
<feature type="transmembrane region" description="Helical" evidence="9">
    <location>
        <begin position="393"/>
        <end position="416"/>
    </location>
</feature>
<gene>
    <name evidence="10" type="primary">trkH</name>
    <name evidence="10" type="ORF">ELAC_0057</name>
</gene>
<evidence type="ECO:0000256" key="6">
    <source>
        <dbReference type="ARBA" id="ARBA00022989"/>
    </source>
</evidence>
<keyword evidence="3" id="KW-0813">Transport</keyword>
<evidence type="ECO:0000256" key="2">
    <source>
        <dbReference type="ARBA" id="ARBA00009137"/>
    </source>
</evidence>
<dbReference type="PANTHER" id="PTHR32024:SF2">
    <property type="entry name" value="TRK SYSTEM POTASSIUM UPTAKE PROTEIN TRKG-RELATED"/>
    <property type="match status" value="1"/>
</dbReference>
<dbReference type="RefSeq" id="WP_098037277.1">
    <property type="nucleotide sequence ID" value="NZ_CWGJ01000001.1"/>
</dbReference>
<protein>
    <submittedName>
        <fullName evidence="10">Trk-type K+ transport system, permease subunit</fullName>
    </submittedName>
</protein>
<feature type="transmembrane region" description="Helical" evidence="9">
    <location>
        <begin position="519"/>
        <end position="545"/>
    </location>
</feature>
<dbReference type="InterPro" id="IPR003445">
    <property type="entry name" value="Cat_transpt"/>
</dbReference>
<evidence type="ECO:0000256" key="1">
    <source>
        <dbReference type="ARBA" id="ARBA00004651"/>
    </source>
</evidence>
<dbReference type="GO" id="GO:0005886">
    <property type="term" value="C:plasma membrane"/>
    <property type="evidence" value="ECO:0007669"/>
    <property type="project" value="UniProtKB-SubCell"/>
</dbReference>
<feature type="transmembrane region" description="Helical" evidence="9">
    <location>
        <begin position="327"/>
        <end position="347"/>
    </location>
</feature>
<evidence type="ECO:0000313" key="11">
    <source>
        <dbReference type="Proteomes" id="UP000220251"/>
    </source>
</evidence>
<feature type="transmembrane region" description="Helical" evidence="9">
    <location>
        <begin position="79"/>
        <end position="100"/>
    </location>
</feature>
<comment type="similarity">
    <text evidence="2">Belongs to the TrkH potassium transport family.</text>
</comment>
<dbReference type="GO" id="GO:0008324">
    <property type="term" value="F:monoatomic cation transmembrane transporter activity"/>
    <property type="evidence" value="ECO:0007669"/>
    <property type="project" value="InterPro"/>
</dbReference>
<comment type="subcellular location">
    <subcellularLocation>
        <location evidence="1">Cell membrane</location>
        <topology evidence="1">Multi-pass membrane protein</topology>
    </subcellularLocation>
</comment>
<organism evidence="10 11">
    <name type="scientific">Estrella lausannensis</name>
    <dbReference type="NCBI Taxonomy" id="483423"/>
    <lineage>
        <taxon>Bacteria</taxon>
        <taxon>Pseudomonadati</taxon>
        <taxon>Chlamydiota</taxon>
        <taxon>Chlamydiia</taxon>
        <taxon>Parachlamydiales</taxon>
        <taxon>Candidatus Criblamydiaceae</taxon>
        <taxon>Estrella</taxon>
    </lineage>
</organism>
<keyword evidence="5 9" id="KW-0812">Transmembrane</keyword>
<evidence type="ECO:0000256" key="8">
    <source>
        <dbReference type="ARBA" id="ARBA00023136"/>
    </source>
</evidence>
<dbReference type="PANTHER" id="PTHR32024">
    <property type="entry name" value="TRK SYSTEM POTASSIUM UPTAKE PROTEIN TRKG-RELATED"/>
    <property type="match status" value="1"/>
</dbReference>
<feature type="transmembrane region" description="Helical" evidence="9">
    <location>
        <begin position="238"/>
        <end position="256"/>
    </location>
</feature>
<feature type="transmembrane region" description="Helical" evidence="9">
    <location>
        <begin position="292"/>
        <end position="315"/>
    </location>
</feature>
<evidence type="ECO:0000256" key="5">
    <source>
        <dbReference type="ARBA" id="ARBA00022692"/>
    </source>
</evidence>
<sequence>MLWRDISKILGLFFLGFSLVFTLPLVMAAYYEFGAAAEGHPQPHSTVAFLITWLVTAAFGGGLYLLGRKTDGIMYRREALLVVVSIWFLIPFFGSLPFLFSGTLSNPFQAYFEATSGFTTTGGTVLYPKKYDETGAEIPYRKIVEGAQDIEYVFYGTVAPVIDKATGKVLFEGIEALGVTLLFWRSLTQWIGGGGIVVLFVAVLPALGVGGRQLFYQEVTGPVKEGITPRIKETAMNLWKIYLVISLLQVFFLMLTNDEMPFFDSLMITFANVSTGGFCIKNTSIGFYDNPATDWVCIIFMLLGSINFTLYFYLLTGKFFKLYDRELFLFLGLIFVQSALCSVEIVGTPNFLLDGRTGESLSLTDAVRVATFHVVSAQSSTGFSTANFDLWPYPAQVVILVAMFLGGMGGSTAGGIKTMRLYILFRVAQFKVESLFRPETVRRFRIGNSEIEWEAVIRVLCFFLIVIAFTALSTYLLVLDGIDPESALGIVTATINNAGIGFRIVGPAESFAPLSDRAIGLASFLMILGRLEFLAILAILVPAFWRNK</sequence>
<keyword evidence="11" id="KW-1185">Reference proteome</keyword>
<name>A0A0H5DMQ3_9BACT</name>
<feature type="transmembrane region" description="Helical" evidence="9">
    <location>
        <begin position="455"/>
        <end position="478"/>
    </location>
</feature>
<accession>A0A0H5DMQ3</accession>
<keyword evidence="4" id="KW-1003">Cell membrane</keyword>
<evidence type="ECO:0000256" key="3">
    <source>
        <dbReference type="ARBA" id="ARBA00022448"/>
    </source>
</evidence>
<evidence type="ECO:0000256" key="4">
    <source>
        <dbReference type="ARBA" id="ARBA00022475"/>
    </source>
</evidence>
<keyword evidence="6 9" id="KW-1133">Transmembrane helix</keyword>